<protein>
    <recommendedName>
        <fullName evidence="5">Secreted protein</fullName>
    </recommendedName>
</protein>
<feature type="region of interest" description="Disordered" evidence="1">
    <location>
        <begin position="52"/>
        <end position="81"/>
    </location>
</feature>
<evidence type="ECO:0000256" key="1">
    <source>
        <dbReference type="SAM" id="MobiDB-lite"/>
    </source>
</evidence>
<sequence length="94" mass="10296">MHTVHMISLLLQCATFLQGKSTALPAPQVGDPWLAASESNCGVLQGAVNSNHLSRNRTYPGTDSIYPNKRSSEHRSQQLPPGAIYCRQRSFADN</sequence>
<keyword evidence="4" id="KW-1185">Reference proteome</keyword>
<feature type="signal peptide" evidence="2">
    <location>
        <begin position="1"/>
        <end position="19"/>
    </location>
</feature>
<dbReference type="EMBL" id="MSZS01000004">
    <property type="protein sequence ID" value="PKX94673.1"/>
    <property type="molecule type" value="Genomic_DNA"/>
</dbReference>
<dbReference type="Proteomes" id="UP000234474">
    <property type="component" value="Unassembled WGS sequence"/>
</dbReference>
<gene>
    <name evidence="3" type="ORF">P174DRAFT_191105</name>
</gene>
<proteinExistence type="predicted"/>
<name>A0A2I1CAM0_ASPN1</name>
<dbReference type="VEuPathDB" id="FungiDB:P174DRAFT_191105"/>
<dbReference type="GeneID" id="36528606"/>
<organism evidence="3 4">
    <name type="scientific">Aspergillus novofumigatus (strain IBT 16806)</name>
    <dbReference type="NCBI Taxonomy" id="1392255"/>
    <lineage>
        <taxon>Eukaryota</taxon>
        <taxon>Fungi</taxon>
        <taxon>Dikarya</taxon>
        <taxon>Ascomycota</taxon>
        <taxon>Pezizomycotina</taxon>
        <taxon>Eurotiomycetes</taxon>
        <taxon>Eurotiomycetidae</taxon>
        <taxon>Eurotiales</taxon>
        <taxon>Aspergillaceae</taxon>
        <taxon>Aspergillus</taxon>
        <taxon>Aspergillus subgen. Fumigati</taxon>
    </lineage>
</organism>
<evidence type="ECO:0000313" key="3">
    <source>
        <dbReference type="EMBL" id="PKX94673.1"/>
    </source>
</evidence>
<keyword evidence="2" id="KW-0732">Signal</keyword>
<accession>A0A2I1CAM0</accession>
<evidence type="ECO:0000313" key="4">
    <source>
        <dbReference type="Proteomes" id="UP000234474"/>
    </source>
</evidence>
<evidence type="ECO:0008006" key="5">
    <source>
        <dbReference type="Google" id="ProtNLM"/>
    </source>
</evidence>
<dbReference type="AlphaFoldDB" id="A0A2I1CAM0"/>
<comment type="caution">
    <text evidence="3">The sequence shown here is derived from an EMBL/GenBank/DDBJ whole genome shotgun (WGS) entry which is preliminary data.</text>
</comment>
<feature type="chain" id="PRO_5014190559" description="Secreted protein" evidence="2">
    <location>
        <begin position="20"/>
        <end position="94"/>
    </location>
</feature>
<reference evidence="4" key="1">
    <citation type="journal article" date="2018" name="Proc. Natl. Acad. Sci. U.S.A.">
        <title>Linking secondary metabolites to gene clusters through genome sequencing of six diverse Aspergillus species.</title>
        <authorList>
            <person name="Kaerboelling I."/>
            <person name="Vesth T.C."/>
            <person name="Frisvad J.C."/>
            <person name="Nybo J.L."/>
            <person name="Theobald S."/>
            <person name="Kuo A."/>
            <person name="Bowyer P."/>
            <person name="Matsuda Y."/>
            <person name="Mondo S."/>
            <person name="Lyhne E.K."/>
            <person name="Kogle M.E."/>
            <person name="Clum A."/>
            <person name="Lipzen A."/>
            <person name="Salamov A."/>
            <person name="Ngan C.Y."/>
            <person name="Daum C."/>
            <person name="Chiniquy J."/>
            <person name="Barry K."/>
            <person name="LaButti K."/>
            <person name="Haridas S."/>
            <person name="Simmons B.A."/>
            <person name="Magnuson J.K."/>
            <person name="Mortensen U.H."/>
            <person name="Larsen T.O."/>
            <person name="Grigoriev I.V."/>
            <person name="Baker S.E."/>
            <person name="Andersen M.R."/>
        </authorList>
    </citation>
    <scope>NUCLEOTIDE SEQUENCE [LARGE SCALE GENOMIC DNA]</scope>
    <source>
        <strain evidence="4">IBT 16806</strain>
    </source>
</reference>
<dbReference type="RefSeq" id="XP_024683268.1">
    <property type="nucleotide sequence ID" value="XM_024821280.1"/>
</dbReference>
<evidence type="ECO:0000256" key="2">
    <source>
        <dbReference type="SAM" id="SignalP"/>
    </source>
</evidence>
<feature type="compositionally biased region" description="Polar residues" evidence="1">
    <location>
        <begin position="52"/>
        <end position="61"/>
    </location>
</feature>